<evidence type="ECO:0000259" key="17">
    <source>
        <dbReference type="PROSITE" id="PS50027"/>
    </source>
</evidence>
<feature type="disulfide bond" evidence="15">
    <location>
        <begin position="657"/>
        <end position="666"/>
    </location>
</feature>
<feature type="domain" description="Laminin EGF-like" evidence="17">
    <location>
        <begin position="1887"/>
        <end position="1939"/>
    </location>
</feature>
<dbReference type="FunFam" id="2.10.25.10:FF:000083">
    <property type="entry name" value="Laminin subunit alpha"/>
    <property type="match status" value="1"/>
</dbReference>
<feature type="disulfide bond" evidence="15">
    <location>
        <begin position="637"/>
        <end position="649"/>
    </location>
</feature>
<dbReference type="CDD" id="cd02795">
    <property type="entry name" value="CBM6-CBM35-CBM36_like"/>
    <property type="match status" value="1"/>
</dbReference>
<dbReference type="GO" id="GO:0007155">
    <property type="term" value="P:cell adhesion"/>
    <property type="evidence" value="ECO:0007669"/>
    <property type="project" value="UniProtKB-KW"/>
</dbReference>
<feature type="domain" description="Laminin EGF-like" evidence="17">
    <location>
        <begin position="592"/>
        <end position="636"/>
    </location>
</feature>
<dbReference type="PANTHER" id="PTHR10574">
    <property type="entry name" value="NETRIN/LAMININ-RELATED"/>
    <property type="match status" value="1"/>
</dbReference>
<keyword evidence="11" id="KW-0325">Glycoprotein</keyword>
<feature type="disulfide bond" evidence="15">
    <location>
        <begin position="454"/>
        <end position="466"/>
    </location>
</feature>
<dbReference type="Pfam" id="PF24973">
    <property type="entry name" value="EGF_LMN_ATRN"/>
    <property type="match status" value="1"/>
</dbReference>
<dbReference type="FunFam" id="2.10.25.10:FF:000106">
    <property type="entry name" value="Heparan sulfate proteoglycan 2"/>
    <property type="match status" value="1"/>
</dbReference>
<feature type="disulfide bond" evidence="15">
    <location>
        <begin position="1823"/>
        <end position="1832"/>
    </location>
</feature>
<keyword evidence="7" id="KW-0084">Basement membrane</keyword>
<dbReference type="Pfam" id="PF00053">
    <property type="entry name" value="EGF_laminin"/>
    <property type="match status" value="19"/>
</dbReference>
<feature type="domain" description="Laminin EGF-like" evidence="17">
    <location>
        <begin position="1804"/>
        <end position="1853"/>
    </location>
</feature>
<name>A0AAW1TSV0_9CUCU</name>
<feature type="domain" description="Laminin EGF-like" evidence="17">
    <location>
        <begin position="637"/>
        <end position="681"/>
    </location>
</feature>
<keyword evidence="4" id="KW-0272">Extracellular matrix</keyword>
<feature type="disulfide bond" evidence="15">
    <location>
        <begin position="1923"/>
        <end position="1937"/>
    </location>
</feature>
<keyword evidence="10 15" id="KW-1015">Disulfide bond</keyword>
<feature type="domain" description="Laminin EGF-like" evidence="17">
    <location>
        <begin position="1940"/>
        <end position="1986"/>
    </location>
</feature>
<dbReference type="InterPro" id="IPR002049">
    <property type="entry name" value="LE_dom"/>
</dbReference>
<feature type="disulfide bond" evidence="15">
    <location>
        <begin position="592"/>
        <end position="604"/>
    </location>
</feature>
<accession>A0AAW1TSV0</accession>
<keyword evidence="12" id="KW-0966">Cell projection</keyword>
<proteinExistence type="predicted"/>
<comment type="subunit">
    <text evidence="14">Laminin is a complex glycoprotein, consisting of three different polypeptide chains (alpha, beta, gamma), which are bound to each other by disulfide bonds into a cross-shaped molecule comprising one long and three short arms with globules at each end.</text>
</comment>
<comment type="subcellular location">
    <subcellularLocation>
        <location evidence="2">Cell projection</location>
    </subcellularLocation>
    <subcellularLocation>
        <location evidence="1">Secreted</location>
        <location evidence="1">Extracellular space</location>
        <location evidence="1">Extracellular matrix</location>
        <location evidence="1">Basement membrane</location>
    </subcellularLocation>
</comment>
<feature type="disulfide bond" evidence="15">
    <location>
        <begin position="1532"/>
        <end position="1541"/>
    </location>
</feature>
<feature type="disulfide bond" evidence="15">
    <location>
        <begin position="1375"/>
        <end position="1392"/>
    </location>
</feature>
<feature type="domain" description="Laminin N-terminal" evidence="19">
    <location>
        <begin position="28"/>
        <end position="279"/>
    </location>
</feature>
<dbReference type="PRINTS" id="PR00011">
    <property type="entry name" value="EGFLAMININ"/>
</dbReference>
<dbReference type="InterPro" id="IPR056863">
    <property type="entry name" value="LMN_ATRN_NET-like_EGF"/>
</dbReference>
<keyword evidence="13 15" id="KW-0424">Laminin EGF-like domain</keyword>
<dbReference type="SMART" id="SM00180">
    <property type="entry name" value="EGF_Lam"/>
    <property type="match status" value="21"/>
</dbReference>
<reference evidence="20 21" key="1">
    <citation type="submission" date="2023-03" db="EMBL/GenBank/DDBJ databases">
        <title>Genome insight into feeding habits of ladybird beetles.</title>
        <authorList>
            <person name="Li H.-S."/>
            <person name="Huang Y.-H."/>
            <person name="Pang H."/>
        </authorList>
    </citation>
    <scope>NUCLEOTIDE SEQUENCE [LARGE SCALE GENOMIC DNA]</scope>
    <source>
        <strain evidence="20">SYSU_2023b</strain>
        <tissue evidence="20">Whole body</tissue>
    </source>
</reference>
<evidence type="ECO:0000256" key="15">
    <source>
        <dbReference type="PROSITE-ProRule" id="PRU00460"/>
    </source>
</evidence>
<feature type="domain" description="Laminin EGF-like" evidence="17">
    <location>
        <begin position="546"/>
        <end position="591"/>
    </location>
</feature>
<evidence type="ECO:0000256" key="6">
    <source>
        <dbReference type="ARBA" id="ARBA00022737"/>
    </source>
</evidence>
<dbReference type="InterPro" id="IPR008211">
    <property type="entry name" value="Laminin_N"/>
</dbReference>
<dbReference type="Proteomes" id="UP001431783">
    <property type="component" value="Unassembled WGS sequence"/>
</dbReference>
<dbReference type="FunFam" id="2.10.25.10:FF:000407">
    <property type="entry name" value="Laminin subunit alpha-3"/>
    <property type="match status" value="1"/>
</dbReference>
<feature type="domain" description="Laminin EGF-like" evidence="17">
    <location>
        <begin position="454"/>
        <end position="499"/>
    </location>
</feature>
<feature type="signal peptide" evidence="16">
    <location>
        <begin position="1"/>
        <end position="29"/>
    </location>
</feature>
<keyword evidence="5 16" id="KW-0732">Signal</keyword>
<evidence type="ECO:0000256" key="9">
    <source>
        <dbReference type="ARBA" id="ARBA00023054"/>
    </source>
</evidence>
<feature type="disulfide bond" evidence="15">
    <location>
        <begin position="1511"/>
        <end position="1523"/>
    </location>
</feature>
<dbReference type="GO" id="GO:0009887">
    <property type="term" value="P:animal organ morphogenesis"/>
    <property type="evidence" value="ECO:0007669"/>
    <property type="project" value="TreeGrafter"/>
</dbReference>
<evidence type="ECO:0000256" key="12">
    <source>
        <dbReference type="ARBA" id="ARBA00023273"/>
    </source>
</evidence>
<dbReference type="SMART" id="SM00281">
    <property type="entry name" value="LamB"/>
    <property type="match status" value="1"/>
</dbReference>
<dbReference type="PROSITE" id="PS50027">
    <property type="entry name" value="EGF_LAM_2"/>
    <property type="match status" value="13"/>
</dbReference>
<evidence type="ECO:0000256" key="3">
    <source>
        <dbReference type="ARBA" id="ARBA00022525"/>
    </source>
</evidence>
<dbReference type="FunFam" id="2.10.25.10:FF:000090">
    <property type="entry name" value="laminin subunit alpha"/>
    <property type="match status" value="1"/>
</dbReference>
<evidence type="ECO:0000256" key="2">
    <source>
        <dbReference type="ARBA" id="ARBA00004316"/>
    </source>
</evidence>
<dbReference type="Gene3D" id="2.60.120.260">
    <property type="entry name" value="Galactose-binding domain-like"/>
    <property type="match status" value="1"/>
</dbReference>
<evidence type="ECO:0000313" key="21">
    <source>
        <dbReference type="Proteomes" id="UP001431783"/>
    </source>
</evidence>
<feature type="disulfide bond" evidence="15">
    <location>
        <begin position="1486"/>
        <end position="1495"/>
    </location>
</feature>
<feature type="disulfide bond" evidence="15">
    <location>
        <begin position="1959"/>
        <end position="1968"/>
    </location>
</feature>
<dbReference type="InterPro" id="IPR000742">
    <property type="entry name" value="EGF"/>
</dbReference>
<dbReference type="SMART" id="SM00136">
    <property type="entry name" value="LamNT"/>
    <property type="match status" value="1"/>
</dbReference>
<dbReference type="FunFam" id="2.10.25.10:FF:000051">
    <property type="entry name" value="Laminin subunit alpha 4"/>
    <property type="match status" value="1"/>
</dbReference>
<evidence type="ECO:0000259" key="19">
    <source>
        <dbReference type="PROSITE" id="PS51117"/>
    </source>
</evidence>
<feature type="domain" description="Laminin EGF-like" evidence="17">
    <location>
        <begin position="1373"/>
        <end position="1418"/>
    </location>
</feature>
<dbReference type="CDD" id="cd00055">
    <property type="entry name" value="EGF_Lam"/>
    <property type="match status" value="19"/>
</dbReference>
<dbReference type="FunFam" id="2.60.120.260:FF:000092">
    <property type="entry name" value="Laminin subunit alpha-3"/>
    <property type="match status" value="1"/>
</dbReference>
<evidence type="ECO:0000256" key="7">
    <source>
        <dbReference type="ARBA" id="ARBA00022869"/>
    </source>
</evidence>
<keyword evidence="8" id="KW-0130">Cell adhesion</keyword>
<evidence type="ECO:0000256" key="16">
    <source>
        <dbReference type="SAM" id="SignalP"/>
    </source>
</evidence>
<dbReference type="FunFam" id="2.10.25.10:FF:000189">
    <property type="entry name" value="Laminin subunit alpha 2"/>
    <property type="match status" value="1"/>
</dbReference>
<feature type="disulfide bond" evidence="15">
    <location>
        <begin position="502"/>
        <end position="519"/>
    </location>
</feature>
<dbReference type="PROSITE" id="PS51117">
    <property type="entry name" value="LAMININ_NTER"/>
    <property type="match status" value="1"/>
</dbReference>
<dbReference type="FunFam" id="2.10.25.10:FF:000069">
    <property type="entry name" value="Laminin subunit alpha 1"/>
    <property type="match status" value="1"/>
</dbReference>
<feature type="disulfide bond" evidence="15">
    <location>
        <begin position="500"/>
        <end position="512"/>
    </location>
</feature>
<keyword evidence="21" id="KW-1185">Reference proteome</keyword>
<comment type="caution">
    <text evidence="20">The sequence shown here is derived from an EMBL/GenBank/DDBJ whole genome shotgun (WGS) entry which is preliminary data.</text>
</comment>
<evidence type="ECO:0008006" key="22">
    <source>
        <dbReference type="Google" id="ProtNLM"/>
    </source>
</evidence>
<dbReference type="GO" id="GO:0048699">
    <property type="term" value="P:generation of neurons"/>
    <property type="evidence" value="ECO:0007669"/>
    <property type="project" value="UniProtKB-ARBA"/>
</dbReference>
<feature type="disulfide bond" evidence="15">
    <location>
        <begin position="612"/>
        <end position="621"/>
    </location>
</feature>
<keyword evidence="3" id="KW-0964">Secreted</keyword>
<keyword evidence="9" id="KW-0175">Coiled coil</keyword>
<feature type="domain" description="Laminin EGF-like" evidence="17">
    <location>
        <begin position="1987"/>
        <end position="2033"/>
    </location>
</feature>
<dbReference type="SUPFAM" id="SSF57196">
    <property type="entry name" value="EGF/Laminin"/>
    <property type="match status" value="20"/>
</dbReference>
<dbReference type="SMART" id="SM00181">
    <property type="entry name" value="EGF"/>
    <property type="match status" value="10"/>
</dbReference>
<dbReference type="FunFam" id="2.10.25.10:FF:000074">
    <property type="entry name" value="Laminin subunit alpha"/>
    <property type="match status" value="1"/>
</dbReference>
<dbReference type="FunFam" id="2.10.25.10:FF:000388">
    <property type="entry name" value="Laminin subunit alpha"/>
    <property type="match status" value="1"/>
</dbReference>
<feature type="domain" description="Laminin EGF-like" evidence="17">
    <location>
        <begin position="1464"/>
        <end position="1510"/>
    </location>
</feature>
<feature type="chain" id="PRO_5043912366" description="Laminin subunit alpha" evidence="16">
    <location>
        <begin position="30"/>
        <end position="2190"/>
    </location>
</feature>
<dbReference type="PROSITE" id="PS51115">
    <property type="entry name" value="LAMININ_IVA"/>
    <property type="match status" value="1"/>
</dbReference>
<comment type="caution">
    <text evidence="15">Lacks conserved residue(s) required for the propagation of feature annotation.</text>
</comment>
<organism evidence="20 21">
    <name type="scientific">Henosepilachna vigintioctopunctata</name>
    <dbReference type="NCBI Taxonomy" id="420089"/>
    <lineage>
        <taxon>Eukaryota</taxon>
        <taxon>Metazoa</taxon>
        <taxon>Ecdysozoa</taxon>
        <taxon>Arthropoda</taxon>
        <taxon>Hexapoda</taxon>
        <taxon>Insecta</taxon>
        <taxon>Pterygota</taxon>
        <taxon>Neoptera</taxon>
        <taxon>Endopterygota</taxon>
        <taxon>Coleoptera</taxon>
        <taxon>Polyphaga</taxon>
        <taxon>Cucujiformia</taxon>
        <taxon>Coccinelloidea</taxon>
        <taxon>Coccinellidae</taxon>
        <taxon>Epilachninae</taxon>
        <taxon>Epilachnini</taxon>
        <taxon>Henosepilachna</taxon>
    </lineage>
</organism>
<dbReference type="Pfam" id="PF00052">
    <property type="entry name" value="Laminin_B"/>
    <property type="match status" value="1"/>
</dbReference>
<evidence type="ECO:0000256" key="8">
    <source>
        <dbReference type="ARBA" id="ARBA00022889"/>
    </source>
</evidence>
<feature type="disulfide bond" evidence="15">
    <location>
        <begin position="475"/>
        <end position="484"/>
    </location>
</feature>
<gene>
    <name evidence="20" type="ORF">WA026_012874</name>
</gene>
<feature type="disulfide bond" evidence="15">
    <location>
        <begin position="2007"/>
        <end position="2016"/>
    </location>
</feature>
<dbReference type="PROSITE" id="PS01248">
    <property type="entry name" value="EGF_LAM_1"/>
    <property type="match status" value="6"/>
</dbReference>
<evidence type="ECO:0000256" key="11">
    <source>
        <dbReference type="ARBA" id="ARBA00023180"/>
    </source>
</evidence>
<evidence type="ECO:0000256" key="1">
    <source>
        <dbReference type="ARBA" id="ARBA00004302"/>
    </source>
</evidence>
<dbReference type="EMBL" id="JARQZJ010000006">
    <property type="protein sequence ID" value="KAK9871503.1"/>
    <property type="molecule type" value="Genomic_DNA"/>
</dbReference>
<feature type="domain" description="Laminin EGF-like" evidence="17">
    <location>
        <begin position="1419"/>
        <end position="1463"/>
    </location>
</feature>
<evidence type="ECO:0000259" key="18">
    <source>
        <dbReference type="PROSITE" id="PS51115"/>
    </source>
</evidence>
<protein>
    <recommendedName>
        <fullName evidence="22">Laminin subunit alpha</fullName>
    </recommendedName>
</protein>
<evidence type="ECO:0000256" key="10">
    <source>
        <dbReference type="ARBA" id="ARBA00023157"/>
    </source>
</evidence>
<feature type="domain" description="Laminin EGF-like" evidence="17">
    <location>
        <begin position="1511"/>
        <end position="1561"/>
    </location>
</feature>
<feature type="disulfide bond" evidence="15">
    <location>
        <begin position="567"/>
        <end position="576"/>
    </location>
</feature>
<evidence type="ECO:0000256" key="4">
    <source>
        <dbReference type="ARBA" id="ARBA00022530"/>
    </source>
</evidence>
<dbReference type="Pfam" id="PF00055">
    <property type="entry name" value="Laminin_N"/>
    <property type="match status" value="1"/>
</dbReference>
<feature type="disulfide bond" evidence="15">
    <location>
        <begin position="1436"/>
        <end position="1445"/>
    </location>
</feature>
<dbReference type="FunFam" id="2.10.25.10:FF:000082">
    <property type="entry name" value="Laminin subunit alpha 1"/>
    <property type="match status" value="1"/>
</dbReference>
<dbReference type="InterPro" id="IPR050440">
    <property type="entry name" value="Laminin/Netrin_ECM"/>
</dbReference>
<feature type="disulfide bond" evidence="15">
    <location>
        <begin position="1373"/>
        <end position="1385"/>
    </location>
</feature>
<dbReference type="PANTHER" id="PTHR10574:SF406">
    <property type="entry name" value="LAMININ SUBUNIT ALPHA 5"/>
    <property type="match status" value="1"/>
</dbReference>
<dbReference type="GO" id="GO:0016477">
    <property type="term" value="P:cell migration"/>
    <property type="evidence" value="ECO:0007669"/>
    <property type="project" value="UniProtKB-ARBA"/>
</dbReference>
<dbReference type="FunFam" id="2.10.25.10:FF:000034">
    <property type="entry name" value="Laminin subunit alpha 3"/>
    <property type="match status" value="3"/>
</dbReference>
<feature type="domain" description="Laminin IV type A" evidence="18">
    <location>
        <begin position="1582"/>
        <end position="1770"/>
    </location>
</feature>
<dbReference type="GO" id="GO:0042995">
    <property type="term" value="C:cell projection"/>
    <property type="evidence" value="ECO:0007669"/>
    <property type="project" value="UniProtKB-SubCell"/>
</dbReference>
<dbReference type="Gene3D" id="2.10.25.10">
    <property type="entry name" value="Laminin"/>
    <property type="match status" value="19"/>
</dbReference>
<feature type="disulfide bond" evidence="15">
    <location>
        <begin position="1911"/>
        <end position="1920"/>
    </location>
</feature>
<dbReference type="GO" id="GO:0005604">
    <property type="term" value="C:basement membrane"/>
    <property type="evidence" value="ECO:0007669"/>
    <property type="project" value="UniProtKB-SubCell"/>
</dbReference>
<sequence length="2190" mass="243712">MTVKYAPRAMRCCTIVLFALLMNGIVVNSEILTPPYFNLAEGRKITATATCGEDTEGPELYCKLVGTKSENDVDVNVIQGQFCDVCDPTKPDKKHPPEYAVDGMETWWQSPPLSRGMKYNKVNLTIDLGQEFHVAYVYIRMGNSPRPGLWVLEKSADYGKTYVPWQYFSDSLADCETYFGQESLQPITRDDSIICTTEYSNILPLEGGEIPISLLINRPSSKNYFNSTVLQEWTRATNIRLRLLRTKNFLGHLMSVARQDHTVTRRYFYSIKDISIGGRCMCNGHADTCDIQDPNNPSILLCRCQHNTCGAKCNICCKGFVQKAWRQSKVNEPFICEPCNCFQHSDECTYDPEIDKKHLSLDIYGKYEGGGVCQNCQHHTTGINCNKCLPKYYRPFNKLWNETDVCQKCDCDNFYSTGNCSEGTGKCECRKEFTPPDCDSCSFGYFGYPNCKPCECFLNGTRNLQCESQNGKCSCLPNFGGDYCMECAPGYYNFPECKRCECNNEGSLSSICNVLSGNCTCKNNFGGQHCDSCQNGYYNFPTCSYCNCDLKGTEEGICDKSSGQCLCKEEYTGERCDKCKAGYYGYPDCQPCNCGKIGSLGKTCSDAGKCSCLVNYAGRSCEQCSPGYYNYTECSSCECDSRGSNGISCNNEGKCECHYNFDGKHCDMCREGFYNFPDCEDCNCHPAGVVEGFAGCGSVPAGELCQCKDRVEGRICNKCKPLYWNLNLNNPAGCEECNCNTAGVLGGIQVCGGDNGQCVCKPSVISRSCTECADGSFRLDQENLFGCQDCGCDVGGSVNSICDKYNGQCVCQARVTGRTCKEPLSNHYFPTLYQYRYEVEDGHTPVNTSARYAYDEEVFPGYSWKGYGVFSALQNEILQEIYISKSSLYLMILKYVNKNSDTIIGTVRIIPESSYEIEQKQQVQFKESKEPAFVTVSGPSGSTPTPFVINPGKWTVSIKVPKGLFVDYFVLLPEDYYLASILHQKVEKPCKINETVLCREYSYPNLTNFDTISCAYGQATTGSTIQPISEHYTDQTHLPAIQVKSRIPLINTVQKGITIDLTISKPGPYVLLINYVTPLNDPRTHKLDVNVTNNVGTASGHVTLYSCTYTMLCRQVFINEEGGVGIFYVDGDHLTIDIQGKNANVAIHSITAISQNDWSLDYITPKPKCISKDGQCIKSTFRTPQETKKILFEQANSEKIKTQEPVGYNVTSYILLNLENQFIDVKGKVPSPGYYTFILHYYQPYYSEFKINVIIQNGQFYEAEVPLMHCPSESGCRAVVNEINGNLKFNLIENFIITFKDPGNRGVYLFYLLVVPSDFHTLQNLEEEDFDQTGEFIKMCAQNNFNIDTNQQGFCRDSVFSITAAHNGGARPCQCNFDGSTSFTCDKFGGQCPCKENVIGRKCEACRTGFYGFPECKPCNCPSTAYCDPSDGRCICPPRVTGERCDQCLPLTYGYDPIIGCEECSCNPLGVERDLQCDLLNGSCSCKPNINGRRCDSCLAGHYSFPYCESCECNISGTMEEICDQETAECFCKKNVIGPSCALCKEGTFNLEASNEIGCTECFCFGKTTRCESSKLITVPLIEMSGWSLLELNLTDELEKLKYNLTLQTGEGDVGVDFTQINVTDKSIYFAASPEYLGKRLHSYGGFLKYNIFYTIDQEGSAVSGPDVILEGNNTYLTYNSLEQPPQAQEFSFKLQLVESNFNLPFGVAAKREHIMEVLRDLRGIYIRAKYWSASVTSRLSEVALDEAISYQFYNDNNKQYIQYANTVEECQCPPNYQGLSCEECAPGYYRISQGPHGGYCVPCQCNGHSNECDVNTGICLNCTHHTVGDHCEKCEVGYHGNARAGTPTDCLICACPLPTASNNFATSCDLRFYGKPDIPGDYCKPCQCSGNINPNDPKSCDTVSGECMKCLNNTFGKACSLCAPGYFGDAIKLKDCQSCICDKLGTDHCNSYNGECVCKPNVEGEKCDRCKYEHFGFQSGKGCSACLCAEASVSSQCDDNSGRCICKAGVTGRTCDRCAAGHWNYTADGCESCGCKSDYSVGFGCNALTGQCECLKGVMGEKCDQCPYRWAFVPEYGCHECDSCTHALLNTTDELAHLIDPIILEFDTTQSGYFTLKKLDNMRQLLNELKPKFDEVDPKQISLNNSLTELQNLETLSKNLNRKVYQKFLSILQIVKKQIKIIPPYHFDH</sequence>
<keyword evidence="6" id="KW-0677">Repeat</keyword>
<feature type="disulfide bond" evidence="15">
    <location>
        <begin position="548"/>
        <end position="565"/>
    </location>
</feature>
<feature type="disulfide bond" evidence="15">
    <location>
        <begin position="456"/>
        <end position="473"/>
    </location>
</feature>
<feature type="disulfide bond" evidence="15">
    <location>
        <begin position="521"/>
        <end position="530"/>
    </location>
</feature>
<dbReference type="GO" id="GO:0009888">
    <property type="term" value="P:tissue development"/>
    <property type="evidence" value="ECO:0007669"/>
    <property type="project" value="TreeGrafter"/>
</dbReference>
<feature type="disulfide bond" evidence="15">
    <location>
        <begin position="1513"/>
        <end position="1530"/>
    </location>
</feature>
<feature type="disulfide bond" evidence="15">
    <location>
        <begin position="1394"/>
        <end position="1403"/>
    </location>
</feature>
<evidence type="ECO:0000313" key="20">
    <source>
        <dbReference type="EMBL" id="KAK9871503.1"/>
    </source>
</evidence>
<evidence type="ECO:0000256" key="14">
    <source>
        <dbReference type="ARBA" id="ARBA00065619"/>
    </source>
</evidence>
<dbReference type="InterPro" id="IPR000034">
    <property type="entry name" value="Laminin_IV"/>
</dbReference>
<feature type="disulfide bond" evidence="15">
    <location>
        <begin position="546"/>
        <end position="558"/>
    </location>
</feature>
<feature type="domain" description="Laminin EGF-like" evidence="17">
    <location>
        <begin position="500"/>
        <end position="545"/>
    </location>
</feature>
<dbReference type="FunFam" id="2.10.25.10:FF:000224">
    <property type="entry name" value="Usherin"/>
    <property type="match status" value="1"/>
</dbReference>
<evidence type="ECO:0000256" key="5">
    <source>
        <dbReference type="ARBA" id="ARBA00022729"/>
    </source>
</evidence>
<dbReference type="GO" id="GO:0120036">
    <property type="term" value="P:plasma membrane bounded cell projection organization"/>
    <property type="evidence" value="ECO:0007669"/>
    <property type="project" value="UniProtKB-ARBA"/>
</dbReference>
<evidence type="ECO:0000256" key="13">
    <source>
        <dbReference type="ARBA" id="ARBA00023292"/>
    </source>
</evidence>